<dbReference type="EMBL" id="BT091224">
    <property type="protein sequence ID" value="ACU15346.1"/>
    <property type="molecule type" value="mRNA"/>
</dbReference>
<sequence length="194" mass="22325">TNHNTLHNTNTCREQHTKRHNTTQHNTLVWNKRQQSKDLTRDLNRLDLRLLLFFLGHSNSQHPILHSSFDLIHFSILGKPEPPHELPSASFNAVPPIIFLFLFFGFLTTNLQHPSVFNFDLDILLLQPGKVNAEHVSLRCLLPVHASVGYGTTFASVGCGKRKPFQWVPHVQRNWVEDVASSTTEQVWDDRHGW</sequence>
<name>C6T1B8_SOYBN</name>
<reference evidence="2" key="1">
    <citation type="submission" date="2009-08" db="EMBL/GenBank/DDBJ databases">
        <authorList>
            <person name="Cheung F."/>
            <person name="Xiao Y."/>
            <person name="Chan A."/>
            <person name="Moskal W."/>
            <person name="Town C.D."/>
        </authorList>
    </citation>
    <scope>NUCLEOTIDE SEQUENCE</scope>
</reference>
<proteinExistence type="evidence at transcript level"/>
<evidence type="ECO:0000313" key="2">
    <source>
        <dbReference type="EMBL" id="ACU15346.1"/>
    </source>
</evidence>
<organism evidence="2">
    <name type="scientific">Glycine max</name>
    <name type="common">Soybean</name>
    <name type="synonym">Glycine hispida</name>
    <dbReference type="NCBI Taxonomy" id="3847"/>
    <lineage>
        <taxon>Eukaryota</taxon>
        <taxon>Viridiplantae</taxon>
        <taxon>Streptophyta</taxon>
        <taxon>Embryophyta</taxon>
        <taxon>Tracheophyta</taxon>
        <taxon>Spermatophyta</taxon>
        <taxon>Magnoliopsida</taxon>
        <taxon>eudicotyledons</taxon>
        <taxon>Gunneridae</taxon>
        <taxon>Pentapetalae</taxon>
        <taxon>rosids</taxon>
        <taxon>fabids</taxon>
        <taxon>Fabales</taxon>
        <taxon>Fabaceae</taxon>
        <taxon>Papilionoideae</taxon>
        <taxon>50 kb inversion clade</taxon>
        <taxon>NPAAA clade</taxon>
        <taxon>indigoferoid/millettioid clade</taxon>
        <taxon>Phaseoleae</taxon>
        <taxon>Glycine</taxon>
        <taxon>Glycine subgen. Soja</taxon>
    </lineage>
</organism>
<dbReference type="AlphaFoldDB" id="C6T1B8"/>
<evidence type="ECO:0000256" key="1">
    <source>
        <dbReference type="SAM" id="MobiDB-lite"/>
    </source>
</evidence>
<protein>
    <submittedName>
        <fullName evidence="2">Uncharacterized protein</fullName>
    </submittedName>
</protein>
<feature type="compositionally biased region" description="Low complexity" evidence="1">
    <location>
        <begin position="1"/>
        <end position="11"/>
    </location>
</feature>
<feature type="region of interest" description="Disordered" evidence="1">
    <location>
        <begin position="1"/>
        <end position="24"/>
    </location>
</feature>
<feature type="non-terminal residue" evidence="2">
    <location>
        <position position="1"/>
    </location>
</feature>
<accession>C6T1B8</accession>